<dbReference type="RefSeq" id="WP_157257830.1">
    <property type="nucleotide sequence ID" value="NZ_WMZN01000034.1"/>
</dbReference>
<feature type="compositionally biased region" description="Basic and acidic residues" evidence="1">
    <location>
        <begin position="7"/>
        <end position="17"/>
    </location>
</feature>
<feature type="compositionally biased region" description="Basic and acidic residues" evidence="1">
    <location>
        <begin position="55"/>
        <end position="66"/>
    </location>
</feature>
<dbReference type="EMBL" id="WMZU01000031">
    <property type="protein sequence ID" value="MTS28601.1"/>
    <property type="molecule type" value="Genomic_DNA"/>
</dbReference>
<protein>
    <submittedName>
        <fullName evidence="2">Uncharacterized protein</fullName>
    </submittedName>
</protein>
<organism evidence="2 3">
    <name type="scientific">Ruthenibacterium lactatiformans</name>
    <dbReference type="NCBI Taxonomy" id="1550024"/>
    <lineage>
        <taxon>Bacteria</taxon>
        <taxon>Bacillati</taxon>
        <taxon>Bacillota</taxon>
        <taxon>Clostridia</taxon>
        <taxon>Eubacteriales</taxon>
        <taxon>Oscillospiraceae</taxon>
        <taxon>Ruthenibacterium</taxon>
    </lineage>
</organism>
<gene>
    <name evidence="2" type="ORF">GMD59_15090</name>
</gene>
<evidence type="ECO:0000313" key="2">
    <source>
        <dbReference type="EMBL" id="MTS28601.1"/>
    </source>
</evidence>
<dbReference type="AlphaFoldDB" id="A0A6L6LZT6"/>
<evidence type="ECO:0000313" key="3">
    <source>
        <dbReference type="Proteomes" id="UP000472755"/>
    </source>
</evidence>
<evidence type="ECO:0000256" key="1">
    <source>
        <dbReference type="SAM" id="MobiDB-lite"/>
    </source>
</evidence>
<accession>A0A6L6LZT6</accession>
<feature type="region of interest" description="Disordered" evidence="1">
    <location>
        <begin position="1"/>
        <end position="80"/>
    </location>
</feature>
<feature type="compositionally biased region" description="Basic and acidic residues" evidence="1">
    <location>
        <begin position="35"/>
        <end position="47"/>
    </location>
</feature>
<proteinExistence type="predicted"/>
<sequence length="80" mass="8691">MIFQTVEKGKEGKETSGKKAGGGKAMHLCAAKCRPRGECRKKGGGDRARRRVSERRKASLADHRAESAALSAQTPLFHLK</sequence>
<name>A0A6L6LZT6_9FIRM</name>
<reference evidence="2 3" key="1">
    <citation type="journal article" date="2019" name="Nat. Med.">
        <title>A library of human gut bacterial isolates paired with longitudinal multiomics data enables mechanistic microbiome research.</title>
        <authorList>
            <person name="Poyet M."/>
            <person name="Groussin M."/>
            <person name="Gibbons S.M."/>
            <person name="Avila-Pacheco J."/>
            <person name="Jiang X."/>
            <person name="Kearney S.M."/>
            <person name="Perrotta A.R."/>
            <person name="Berdy B."/>
            <person name="Zhao S."/>
            <person name="Lieberman T.D."/>
            <person name="Swanson P.K."/>
            <person name="Smith M."/>
            <person name="Roesemann S."/>
            <person name="Alexander J.E."/>
            <person name="Rich S.A."/>
            <person name="Livny J."/>
            <person name="Vlamakis H."/>
            <person name="Clish C."/>
            <person name="Bullock K."/>
            <person name="Deik A."/>
            <person name="Scott J."/>
            <person name="Pierce K.A."/>
            <person name="Xavier R.J."/>
            <person name="Alm E.J."/>
        </authorList>
    </citation>
    <scope>NUCLEOTIDE SEQUENCE [LARGE SCALE GENOMIC DNA]</scope>
    <source>
        <strain evidence="2 3">BIOML-A4</strain>
    </source>
</reference>
<dbReference type="Proteomes" id="UP000472755">
    <property type="component" value="Unassembled WGS sequence"/>
</dbReference>
<comment type="caution">
    <text evidence="2">The sequence shown here is derived from an EMBL/GenBank/DDBJ whole genome shotgun (WGS) entry which is preliminary data.</text>
</comment>